<dbReference type="InterPro" id="IPR000276">
    <property type="entry name" value="GPCR_Rhodpsn"/>
</dbReference>
<dbReference type="Pfam" id="PF00001">
    <property type="entry name" value="7tm_1"/>
    <property type="match status" value="1"/>
</dbReference>
<organism evidence="13 14">
    <name type="scientific">Parascaris univalens</name>
    <name type="common">Nematode worm</name>
    <dbReference type="NCBI Taxonomy" id="6257"/>
    <lineage>
        <taxon>Eukaryota</taxon>
        <taxon>Metazoa</taxon>
        <taxon>Ecdysozoa</taxon>
        <taxon>Nematoda</taxon>
        <taxon>Chromadorea</taxon>
        <taxon>Rhabditida</taxon>
        <taxon>Spirurina</taxon>
        <taxon>Ascaridomorpha</taxon>
        <taxon>Ascaridoidea</taxon>
        <taxon>Ascarididae</taxon>
        <taxon>Parascaris</taxon>
    </lineage>
</organism>
<keyword evidence="8 9" id="KW-0807">Transducer</keyword>
<evidence type="ECO:0000256" key="10">
    <source>
        <dbReference type="SAM" id="MobiDB-lite"/>
    </source>
</evidence>
<evidence type="ECO:0000256" key="4">
    <source>
        <dbReference type="ARBA" id="ARBA00022989"/>
    </source>
</evidence>
<dbReference type="GO" id="GO:0004930">
    <property type="term" value="F:G protein-coupled receptor activity"/>
    <property type="evidence" value="ECO:0007669"/>
    <property type="project" value="UniProtKB-KW"/>
</dbReference>
<feature type="transmembrane region" description="Helical" evidence="11">
    <location>
        <begin position="150"/>
        <end position="174"/>
    </location>
</feature>
<keyword evidence="6 11" id="KW-0472">Membrane</keyword>
<sequence>MIRLPYVYVYGYVCEHIGIEEMNKTTPPTATLIDDEMVDLYVFILPAIVFFGLCGNTISLVTIFHTRLREISANHYLIALTTADSVFLLGLLLILFKFDFIAYEICVIIEYILTTSSYVSSWSIAALTIERYMAIAHPLKHVTYGHVERWKIILCWLPIPFAFNLIQFISLIPYNDETDPHYPNIRKCVPYDGQLQVIAEGADVILCYLVPCLIVVALNLLVAGKVKSSNRGFRQQHGSSINSRRQGGKTCSNNGSTKILLVVPLVYILLNTPFYLMRMTDTIALNVFQSKEFSIIGGLHGAGIIFIYNTSHYLYYFNFACDVIVYAFSSSNFRRTAVIAWKEILCPRYRQHKIILNERASRFSYGLTSMAERERPSSGNISTRGIDI</sequence>
<feature type="transmembrane region" description="Helical" evidence="11">
    <location>
        <begin position="76"/>
        <end position="96"/>
    </location>
</feature>
<keyword evidence="13" id="KW-1185">Reference proteome</keyword>
<dbReference type="WBParaSite" id="PgR096_g011_t01">
    <property type="protein sequence ID" value="PgR096_g011_t01"/>
    <property type="gene ID" value="PgR096_g011"/>
</dbReference>
<dbReference type="Proteomes" id="UP000887569">
    <property type="component" value="Unplaced"/>
</dbReference>
<keyword evidence="2" id="KW-1003">Cell membrane</keyword>
<feature type="transmembrane region" description="Helical" evidence="11">
    <location>
        <begin position="259"/>
        <end position="277"/>
    </location>
</feature>
<feature type="region of interest" description="Disordered" evidence="10">
    <location>
        <begin position="232"/>
        <end position="251"/>
    </location>
</feature>
<name>A0A915C6Y2_PARUN</name>
<dbReference type="GO" id="GO:0042277">
    <property type="term" value="F:peptide binding"/>
    <property type="evidence" value="ECO:0007669"/>
    <property type="project" value="TreeGrafter"/>
</dbReference>
<proteinExistence type="inferred from homology"/>
<evidence type="ECO:0000256" key="6">
    <source>
        <dbReference type="ARBA" id="ARBA00023136"/>
    </source>
</evidence>
<evidence type="ECO:0000259" key="12">
    <source>
        <dbReference type="PROSITE" id="PS50262"/>
    </source>
</evidence>
<keyword evidence="7 9" id="KW-0675">Receptor</keyword>
<feature type="domain" description="G-protein coupled receptors family 1 profile" evidence="12">
    <location>
        <begin position="55"/>
        <end position="326"/>
    </location>
</feature>
<accession>A0A915C6Y2</accession>
<dbReference type="Gene3D" id="1.20.1070.10">
    <property type="entry name" value="Rhodopsin 7-helix transmembrane proteins"/>
    <property type="match status" value="1"/>
</dbReference>
<dbReference type="PROSITE" id="PS00237">
    <property type="entry name" value="G_PROTEIN_RECEP_F1_1"/>
    <property type="match status" value="1"/>
</dbReference>
<keyword evidence="4 11" id="KW-1133">Transmembrane helix</keyword>
<dbReference type="PROSITE" id="PS50262">
    <property type="entry name" value="G_PROTEIN_RECEP_F1_2"/>
    <property type="match status" value="1"/>
</dbReference>
<keyword evidence="3 9" id="KW-0812">Transmembrane</keyword>
<evidence type="ECO:0000256" key="7">
    <source>
        <dbReference type="ARBA" id="ARBA00023170"/>
    </source>
</evidence>
<evidence type="ECO:0000256" key="11">
    <source>
        <dbReference type="SAM" id="Phobius"/>
    </source>
</evidence>
<evidence type="ECO:0000256" key="1">
    <source>
        <dbReference type="ARBA" id="ARBA00004651"/>
    </source>
</evidence>
<dbReference type="AlphaFoldDB" id="A0A915C6Y2"/>
<evidence type="ECO:0000256" key="3">
    <source>
        <dbReference type="ARBA" id="ARBA00022692"/>
    </source>
</evidence>
<feature type="transmembrane region" description="Helical" evidence="11">
    <location>
        <begin position="108"/>
        <end position="129"/>
    </location>
</feature>
<dbReference type="PANTHER" id="PTHR24229:SF100">
    <property type="entry name" value="G-PROTEIN COUPLED RECEPTORS FAMILY 1 PROFILE DOMAIN-CONTAINING PROTEIN"/>
    <property type="match status" value="1"/>
</dbReference>
<evidence type="ECO:0000313" key="13">
    <source>
        <dbReference type="Proteomes" id="UP000887569"/>
    </source>
</evidence>
<evidence type="ECO:0000313" key="14">
    <source>
        <dbReference type="WBParaSite" id="PgR096_g011_t01"/>
    </source>
</evidence>
<keyword evidence="5 9" id="KW-0297">G-protein coupled receptor</keyword>
<feature type="transmembrane region" description="Helical" evidence="11">
    <location>
        <begin position="40"/>
        <end position="64"/>
    </location>
</feature>
<dbReference type="InterPro" id="IPR017452">
    <property type="entry name" value="GPCR_Rhodpsn_7TM"/>
</dbReference>
<dbReference type="PRINTS" id="PR00237">
    <property type="entry name" value="GPCRRHODOPSN"/>
</dbReference>
<reference evidence="14" key="1">
    <citation type="submission" date="2022-11" db="UniProtKB">
        <authorList>
            <consortium name="WormBaseParasite"/>
        </authorList>
    </citation>
    <scope>IDENTIFICATION</scope>
</reference>
<evidence type="ECO:0000256" key="9">
    <source>
        <dbReference type="RuleBase" id="RU000688"/>
    </source>
</evidence>
<dbReference type="GO" id="GO:0005886">
    <property type="term" value="C:plasma membrane"/>
    <property type="evidence" value="ECO:0007669"/>
    <property type="project" value="UniProtKB-SubCell"/>
</dbReference>
<dbReference type="GO" id="GO:0043005">
    <property type="term" value="C:neuron projection"/>
    <property type="evidence" value="ECO:0007669"/>
    <property type="project" value="TreeGrafter"/>
</dbReference>
<feature type="transmembrane region" description="Helical" evidence="11">
    <location>
        <begin position="205"/>
        <end position="224"/>
    </location>
</feature>
<comment type="subcellular location">
    <subcellularLocation>
        <location evidence="1">Cell membrane</location>
        <topology evidence="1">Multi-pass membrane protein</topology>
    </subcellularLocation>
</comment>
<evidence type="ECO:0000256" key="8">
    <source>
        <dbReference type="ARBA" id="ARBA00023224"/>
    </source>
</evidence>
<dbReference type="PANTHER" id="PTHR24229">
    <property type="entry name" value="NEUROPEPTIDES RECEPTOR"/>
    <property type="match status" value="1"/>
</dbReference>
<evidence type="ECO:0000256" key="2">
    <source>
        <dbReference type="ARBA" id="ARBA00022475"/>
    </source>
</evidence>
<evidence type="ECO:0000256" key="5">
    <source>
        <dbReference type="ARBA" id="ARBA00023040"/>
    </source>
</evidence>
<dbReference type="SUPFAM" id="SSF81321">
    <property type="entry name" value="Family A G protein-coupled receptor-like"/>
    <property type="match status" value="1"/>
</dbReference>
<comment type="similarity">
    <text evidence="9">Belongs to the G-protein coupled receptor 1 family.</text>
</comment>
<protein>
    <submittedName>
        <fullName evidence="14">G-protein coupled receptors family 1 profile domain-containing protein</fullName>
    </submittedName>
</protein>